<dbReference type="Pfam" id="PF00233">
    <property type="entry name" value="PDEase_I"/>
    <property type="match status" value="1"/>
</dbReference>
<evidence type="ECO:0000259" key="5">
    <source>
        <dbReference type="PROSITE" id="PS51845"/>
    </source>
</evidence>
<organism evidence="6 7">
    <name type="scientific">Lodderomyces beijingensis</name>
    <dbReference type="NCBI Taxonomy" id="1775926"/>
    <lineage>
        <taxon>Eukaryota</taxon>
        <taxon>Fungi</taxon>
        <taxon>Dikarya</taxon>
        <taxon>Ascomycota</taxon>
        <taxon>Saccharomycotina</taxon>
        <taxon>Pichiomycetes</taxon>
        <taxon>Debaryomycetaceae</taxon>
        <taxon>Candida/Lodderomyces clade</taxon>
        <taxon>Lodderomyces</taxon>
    </lineage>
</organism>
<evidence type="ECO:0000256" key="1">
    <source>
        <dbReference type="ARBA" id="ARBA00022723"/>
    </source>
</evidence>
<accession>A0ABP0ZLC4</accession>
<evidence type="ECO:0000313" key="6">
    <source>
        <dbReference type="EMBL" id="CAK9438674.1"/>
    </source>
</evidence>
<evidence type="ECO:0000313" key="7">
    <source>
        <dbReference type="Proteomes" id="UP001497383"/>
    </source>
</evidence>
<dbReference type="PANTHER" id="PTHR11347">
    <property type="entry name" value="CYCLIC NUCLEOTIDE PHOSPHODIESTERASE"/>
    <property type="match status" value="1"/>
</dbReference>
<dbReference type="EC" id="3.1.4.-" evidence="3"/>
<proteinExistence type="inferred from homology"/>
<reference evidence="6 7" key="1">
    <citation type="submission" date="2024-03" db="EMBL/GenBank/DDBJ databases">
        <authorList>
            <person name="Brejova B."/>
        </authorList>
    </citation>
    <scope>NUCLEOTIDE SEQUENCE [LARGE SCALE GENOMIC DNA]</scope>
    <source>
        <strain evidence="6 7">CBS 14171</strain>
    </source>
</reference>
<feature type="compositionally biased region" description="Low complexity" evidence="4">
    <location>
        <begin position="532"/>
        <end position="561"/>
    </location>
</feature>
<evidence type="ECO:0000256" key="4">
    <source>
        <dbReference type="SAM" id="MobiDB-lite"/>
    </source>
</evidence>
<keyword evidence="1 3" id="KW-0479">Metal-binding</keyword>
<dbReference type="SUPFAM" id="SSF109604">
    <property type="entry name" value="HD-domain/PDEase-like"/>
    <property type="match status" value="1"/>
</dbReference>
<dbReference type="PROSITE" id="PS51845">
    <property type="entry name" value="PDEASE_I_2"/>
    <property type="match status" value="1"/>
</dbReference>
<gene>
    <name evidence="6" type="ORF">LODBEIA_P28980</name>
</gene>
<feature type="domain" description="PDEase" evidence="5">
    <location>
        <begin position="217"/>
        <end position="521"/>
    </location>
</feature>
<evidence type="ECO:0000256" key="3">
    <source>
        <dbReference type="RuleBase" id="RU363067"/>
    </source>
</evidence>
<keyword evidence="7" id="KW-1185">Reference proteome</keyword>
<evidence type="ECO:0000256" key="2">
    <source>
        <dbReference type="ARBA" id="ARBA00022801"/>
    </source>
</evidence>
<dbReference type="SMART" id="SM00471">
    <property type="entry name" value="HDc"/>
    <property type="match status" value="1"/>
</dbReference>
<dbReference type="InterPro" id="IPR002073">
    <property type="entry name" value="PDEase_catalytic_dom"/>
</dbReference>
<dbReference type="Gene3D" id="1.10.1300.10">
    <property type="entry name" value="3'5'-cyclic nucleotide phosphodiesterase, catalytic domain"/>
    <property type="match status" value="2"/>
</dbReference>
<feature type="region of interest" description="Disordered" evidence="4">
    <location>
        <begin position="528"/>
        <end position="568"/>
    </location>
</feature>
<name>A0ABP0ZLC4_9ASCO</name>
<comment type="similarity">
    <text evidence="3">Belongs to the cyclic nucleotide phosphodiesterase family.</text>
</comment>
<dbReference type="EMBL" id="OZ022407">
    <property type="protein sequence ID" value="CAK9438674.1"/>
    <property type="molecule type" value="Genomic_DNA"/>
</dbReference>
<dbReference type="InterPro" id="IPR036971">
    <property type="entry name" value="PDEase_catalytic_dom_sf"/>
</dbReference>
<dbReference type="InterPro" id="IPR003607">
    <property type="entry name" value="HD/PDEase_dom"/>
</dbReference>
<dbReference type="GeneID" id="92208094"/>
<keyword evidence="2 3" id="KW-0378">Hydrolase</keyword>
<dbReference type="InterPro" id="IPR023174">
    <property type="entry name" value="PDEase_CS"/>
</dbReference>
<sequence>MLEILSLVQDIPDFKYRISKLNPQPKKRFHFNQFKDLCVHLFKKGNDETDCNHPIIVVLKPDEDEEQEEGREQRQNSQGKSAAFASSLEKLAFREKCILLDYFFGHHCLFVICDVSSHLRSQRDSDAIASTVHNRISRIGAWTETVEATLNTASKTTSRIDRDLEEEILQWRGERVPTMTQLLHKNVTRTNKSSKLLIHIKHLLTQEIDFVKLLSNQSPQHFAHLSAIIGDWSFPAHELNNDDLIFCAFAMLKFVLKQIELDFAKTKTGQERRFQFADKLTIPTDNELFLLIFLVRESYRNGNPFHNFRHAVDVLQACFYFCLKLGDFKDDDDAIGEFEVDLKEILRELPRPTGNHCRINPIQSLALLVSALGHDVAHPGITNNFLIQHKAPISLIYNDRSVLESYHASIFINKILVLYWPSLLATKISSASKLTIQDIISVAIIATDMSNHFDYLHELKTWSQEGGQNSDGSCSDSKLKLMAALLIKSADISNVARPLKISSQWAVVLQREFDEVSQLEALIRSLNDSEETSGSTNNNNNNNYNEKSKNKNNNNKTANSEDLTDDSDSSSIIGYFEKEEIVYETMPTEIDKIVLRYPLIPKGQLFFIGTFAENLFNNISKLYPPLDFACEIIKENKKYWQGREKEHTKVKSNQSNSTQSS</sequence>
<protein>
    <recommendedName>
        <fullName evidence="3">Phosphodiesterase</fullName>
        <ecNumber evidence="3">3.1.4.-</ecNumber>
    </recommendedName>
</protein>
<dbReference type="PROSITE" id="PS00126">
    <property type="entry name" value="PDEASE_I_1"/>
    <property type="match status" value="1"/>
</dbReference>
<comment type="cofactor">
    <cofactor evidence="3">
        <name>a divalent metal cation</name>
        <dbReference type="ChEBI" id="CHEBI:60240"/>
    </cofactor>
    <text evidence="3">Binds 2 divalent metal cations per subunit. Site 1 may preferentially bind zinc ions, while site 2 has a preference for magnesium and/or manganese ions.</text>
</comment>
<dbReference type="Proteomes" id="UP001497383">
    <property type="component" value="Chromosome 3"/>
</dbReference>
<dbReference type="RefSeq" id="XP_066829836.1">
    <property type="nucleotide sequence ID" value="XM_066972947.1"/>
</dbReference>